<proteinExistence type="predicted"/>
<name>A0A0F8XMA2_9ZZZZ</name>
<accession>A0A0F8XMA2</accession>
<sequence>MRSGIATILKAVSRLRGNEKLEFLAKVRDDKSLQEVVRAALDPYVSYPITMNDCPPLGEDPNS</sequence>
<evidence type="ECO:0000313" key="1">
    <source>
        <dbReference type="EMBL" id="KKK70108.1"/>
    </source>
</evidence>
<dbReference type="EMBL" id="LAZR01058335">
    <property type="protein sequence ID" value="KKK70108.1"/>
    <property type="molecule type" value="Genomic_DNA"/>
</dbReference>
<comment type="caution">
    <text evidence="1">The sequence shown here is derived from an EMBL/GenBank/DDBJ whole genome shotgun (WGS) entry which is preliminary data.</text>
</comment>
<feature type="non-terminal residue" evidence="1">
    <location>
        <position position="63"/>
    </location>
</feature>
<organism evidence="1">
    <name type="scientific">marine sediment metagenome</name>
    <dbReference type="NCBI Taxonomy" id="412755"/>
    <lineage>
        <taxon>unclassified sequences</taxon>
        <taxon>metagenomes</taxon>
        <taxon>ecological metagenomes</taxon>
    </lineage>
</organism>
<reference evidence="1" key="1">
    <citation type="journal article" date="2015" name="Nature">
        <title>Complex archaea that bridge the gap between prokaryotes and eukaryotes.</title>
        <authorList>
            <person name="Spang A."/>
            <person name="Saw J.H."/>
            <person name="Jorgensen S.L."/>
            <person name="Zaremba-Niedzwiedzka K."/>
            <person name="Martijn J."/>
            <person name="Lind A.E."/>
            <person name="van Eijk R."/>
            <person name="Schleper C."/>
            <person name="Guy L."/>
            <person name="Ettema T.J."/>
        </authorList>
    </citation>
    <scope>NUCLEOTIDE SEQUENCE</scope>
</reference>
<protein>
    <submittedName>
        <fullName evidence="1">Uncharacterized protein</fullName>
    </submittedName>
</protein>
<gene>
    <name evidence="1" type="ORF">LCGC14_2927290</name>
</gene>
<dbReference type="AlphaFoldDB" id="A0A0F8XMA2"/>